<feature type="transmembrane region" description="Helical" evidence="1">
    <location>
        <begin position="182"/>
        <end position="201"/>
    </location>
</feature>
<evidence type="ECO:0000313" key="4">
    <source>
        <dbReference type="Proteomes" id="UP000053477"/>
    </source>
</evidence>
<evidence type="ECO:0000259" key="2">
    <source>
        <dbReference type="Pfam" id="PF20152"/>
    </source>
</evidence>
<accession>A0A0H2RV57</accession>
<evidence type="ECO:0000256" key="1">
    <source>
        <dbReference type="SAM" id="Phobius"/>
    </source>
</evidence>
<feature type="transmembrane region" description="Helical" evidence="1">
    <location>
        <begin position="221"/>
        <end position="243"/>
    </location>
</feature>
<dbReference type="Proteomes" id="UP000053477">
    <property type="component" value="Unassembled WGS sequence"/>
</dbReference>
<keyword evidence="1" id="KW-1133">Transmembrane helix</keyword>
<reference evidence="3 4" key="1">
    <citation type="submission" date="2015-04" db="EMBL/GenBank/DDBJ databases">
        <title>Complete genome sequence of Schizopora paradoxa KUC8140, a cosmopolitan wood degrader in East Asia.</title>
        <authorList>
            <consortium name="DOE Joint Genome Institute"/>
            <person name="Min B."/>
            <person name="Park H."/>
            <person name="Jang Y."/>
            <person name="Kim J.-J."/>
            <person name="Kim K.H."/>
            <person name="Pangilinan J."/>
            <person name="Lipzen A."/>
            <person name="Riley R."/>
            <person name="Grigoriev I.V."/>
            <person name="Spatafora J.W."/>
            <person name="Choi I.-G."/>
        </authorList>
    </citation>
    <scope>NUCLEOTIDE SEQUENCE [LARGE SCALE GENOMIC DNA]</scope>
    <source>
        <strain evidence="3 4">KUC8140</strain>
    </source>
</reference>
<evidence type="ECO:0000313" key="3">
    <source>
        <dbReference type="EMBL" id="KLO15457.1"/>
    </source>
</evidence>
<dbReference type="EMBL" id="KQ085929">
    <property type="protein sequence ID" value="KLO15457.1"/>
    <property type="molecule type" value="Genomic_DNA"/>
</dbReference>
<feature type="domain" description="DUF6534" evidence="2">
    <location>
        <begin position="185"/>
        <end position="266"/>
    </location>
</feature>
<keyword evidence="1" id="KW-0812">Transmembrane</keyword>
<keyword evidence="4" id="KW-1185">Reference proteome</keyword>
<feature type="transmembrane region" description="Helical" evidence="1">
    <location>
        <begin position="144"/>
        <end position="162"/>
    </location>
</feature>
<proteinExistence type="predicted"/>
<organism evidence="3 4">
    <name type="scientific">Schizopora paradoxa</name>
    <dbReference type="NCBI Taxonomy" id="27342"/>
    <lineage>
        <taxon>Eukaryota</taxon>
        <taxon>Fungi</taxon>
        <taxon>Dikarya</taxon>
        <taxon>Basidiomycota</taxon>
        <taxon>Agaricomycotina</taxon>
        <taxon>Agaricomycetes</taxon>
        <taxon>Hymenochaetales</taxon>
        <taxon>Schizoporaceae</taxon>
        <taxon>Schizopora</taxon>
    </lineage>
</organism>
<dbReference type="InParanoid" id="A0A0H2RV57"/>
<protein>
    <recommendedName>
        <fullName evidence="2">DUF6534 domain-containing protein</fullName>
    </recommendedName>
</protein>
<dbReference type="AlphaFoldDB" id="A0A0H2RV57"/>
<gene>
    <name evidence="3" type="ORF">SCHPADRAFT_938694</name>
</gene>
<sequence length="270" mass="30689">MFILRRNMLANGSLLSLLPIGFESYEGVGARNIDSRHPTYGIGVAFHVHFDSYRLRQYIEAADDTLVFAEFVYCQCKDPSHECCLTIKTKRQSDSSRATQLFASSLHEEPFTPTEYPGSHLPGNDYHINIRLEILIYQETDRPIFYCLGFTLASTINILIIAHEQIIQVQELPKEWLLDSTFASSVIADLSIAAILCFHFYRSRSEIFEGTNRIMSLLSKYTINTGIIATVWAGCCLISNLLLPESYLELTFYLSQSKVYVNAFLGSYVF</sequence>
<dbReference type="InterPro" id="IPR045339">
    <property type="entry name" value="DUF6534"/>
</dbReference>
<dbReference type="OrthoDB" id="3270417at2759"/>
<name>A0A0H2RV57_9AGAM</name>
<keyword evidence="1" id="KW-0472">Membrane</keyword>
<dbReference type="Pfam" id="PF20152">
    <property type="entry name" value="DUF6534"/>
    <property type="match status" value="1"/>
</dbReference>